<reference evidence="2" key="2">
    <citation type="journal article" date="2021" name="Microbiome">
        <title>Successional dynamics and alternative stable states in a saline activated sludge microbial community over 9 years.</title>
        <authorList>
            <person name="Wang Y."/>
            <person name="Ye J."/>
            <person name="Ju F."/>
            <person name="Liu L."/>
            <person name="Boyd J.A."/>
            <person name="Deng Y."/>
            <person name="Parks D.H."/>
            <person name="Jiang X."/>
            <person name="Yin X."/>
            <person name="Woodcroft B.J."/>
            <person name="Tyson G.W."/>
            <person name="Hugenholtz P."/>
            <person name="Polz M.F."/>
            <person name="Zhang T."/>
        </authorList>
    </citation>
    <scope>NUCLEOTIDE SEQUENCE</scope>
    <source>
        <strain evidence="2">HKST-UBA01</strain>
    </source>
</reference>
<dbReference type="Gene3D" id="1.25.10.10">
    <property type="entry name" value="Leucine-rich Repeat Variant"/>
    <property type="match status" value="1"/>
</dbReference>
<dbReference type="EMBL" id="JAGQHR010000426">
    <property type="protein sequence ID" value="MCA9728596.1"/>
    <property type="molecule type" value="Genomic_DNA"/>
</dbReference>
<protein>
    <submittedName>
        <fullName evidence="2">HEAT repeat domain-containing protein</fullName>
    </submittedName>
</protein>
<dbReference type="SUPFAM" id="SSF48371">
    <property type="entry name" value="ARM repeat"/>
    <property type="match status" value="1"/>
</dbReference>
<gene>
    <name evidence="2" type="ORF">KC729_12985</name>
</gene>
<dbReference type="SMART" id="SM00567">
    <property type="entry name" value="EZ_HEAT"/>
    <property type="match status" value="3"/>
</dbReference>
<dbReference type="AlphaFoldDB" id="A0A956M012"/>
<feature type="compositionally biased region" description="Pro residues" evidence="1">
    <location>
        <begin position="1"/>
        <end position="16"/>
    </location>
</feature>
<evidence type="ECO:0000313" key="2">
    <source>
        <dbReference type="EMBL" id="MCA9728596.1"/>
    </source>
</evidence>
<proteinExistence type="predicted"/>
<dbReference type="InterPro" id="IPR004155">
    <property type="entry name" value="PBS_lyase_HEAT"/>
</dbReference>
<dbReference type="Pfam" id="PF13646">
    <property type="entry name" value="HEAT_2"/>
    <property type="match status" value="1"/>
</dbReference>
<dbReference type="Proteomes" id="UP000697710">
    <property type="component" value="Unassembled WGS sequence"/>
</dbReference>
<name>A0A956M012_UNCEI</name>
<accession>A0A956M012</accession>
<dbReference type="InterPro" id="IPR011989">
    <property type="entry name" value="ARM-like"/>
</dbReference>
<comment type="caution">
    <text evidence="2">The sequence shown here is derived from an EMBL/GenBank/DDBJ whole genome shotgun (WGS) entry which is preliminary data.</text>
</comment>
<evidence type="ECO:0000313" key="3">
    <source>
        <dbReference type="Proteomes" id="UP000697710"/>
    </source>
</evidence>
<dbReference type="InterPro" id="IPR016024">
    <property type="entry name" value="ARM-type_fold"/>
</dbReference>
<evidence type="ECO:0000256" key="1">
    <source>
        <dbReference type="SAM" id="MobiDB-lite"/>
    </source>
</evidence>
<feature type="region of interest" description="Disordered" evidence="1">
    <location>
        <begin position="1"/>
        <end position="32"/>
    </location>
</feature>
<sequence>MSQHRPPNPSHAPPPAGHGGPESARPRSDGLTGAARVATVLAKAAKSSRLYPSEHELRRRFQEELFQTLSSVLEHRPEVRFEIRKHELRVDGHPVFDSEGRDEVIPGLLYWDGLRSLTFRAGLDASELDSFLQLLTDADSLRENGQDDLATLLWDRGFPHIEHLAIDDLLGAEAASFDMADIPVEFTGTAFGEVDMEMHEIVDLATLERLGEQAVRDLFAQVSSDEDTVRFHVSREEVEAIHAELSQENDPERRRHDFLRILAEVLRLSDDPERADTIEILHVQALRRLATGELSFPIDVLQLLHELPDQIDPLGNLSTVARARALSLGMQPAIATQIARHFESDPDAIGELARMVRAVQPSAIPTLCEMLGSFESATARRRLIDLLVEIGAGHVDLLQPFLEDQRWYLVRNVALILGEIGDEAAVESLRVAITHRDPRVRKEVAKAVGQCAAVGARALLVHVLHDPDSTLRRWAARTMAAESSAAAPLLRKILESKEFEERDAEEQADFWEAYAYAGRARAVTYLQEELEKKKLWRFIHSEPERAALCLAIGIAGGPVARRILQGLRKDRSADIRAAVEAALERMDAAVDETPRKAA</sequence>
<reference evidence="2" key="1">
    <citation type="submission" date="2020-04" db="EMBL/GenBank/DDBJ databases">
        <authorList>
            <person name="Zhang T."/>
        </authorList>
    </citation>
    <scope>NUCLEOTIDE SEQUENCE</scope>
    <source>
        <strain evidence="2">HKST-UBA01</strain>
    </source>
</reference>
<organism evidence="2 3">
    <name type="scientific">Eiseniibacteriota bacterium</name>
    <dbReference type="NCBI Taxonomy" id="2212470"/>
    <lineage>
        <taxon>Bacteria</taxon>
        <taxon>Candidatus Eiseniibacteriota</taxon>
    </lineage>
</organism>